<dbReference type="InterPro" id="IPR042252">
    <property type="entry name" value="MtfA_N"/>
</dbReference>
<dbReference type="Pfam" id="PF06167">
    <property type="entry name" value="Peptidase_M90"/>
    <property type="match status" value="1"/>
</dbReference>
<dbReference type="Gene3D" id="1.10.472.150">
    <property type="entry name" value="Glucose-regulated metallo-peptidase M90, N-terminal domain"/>
    <property type="match status" value="1"/>
</dbReference>
<dbReference type="OrthoDB" id="9786424at2"/>
<dbReference type="EMBL" id="QGKM01000038">
    <property type="protein sequence ID" value="PWQ96100.1"/>
    <property type="molecule type" value="Genomic_DNA"/>
</dbReference>
<accession>A0A317CIG0</accession>
<dbReference type="SUPFAM" id="SSF55486">
    <property type="entry name" value="Metalloproteases ('zincins'), catalytic domain"/>
    <property type="match status" value="1"/>
</dbReference>
<dbReference type="RefSeq" id="WP_109838121.1">
    <property type="nucleotide sequence ID" value="NZ_QGKM01000038.1"/>
</dbReference>
<dbReference type="PANTHER" id="PTHR30164">
    <property type="entry name" value="MTFA PEPTIDASE"/>
    <property type="match status" value="1"/>
</dbReference>
<dbReference type="InterPro" id="IPR010384">
    <property type="entry name" value="MtfA_fam"/>
</dbReference>
<dbReference type="CDD" id="cd20169">
    <property type="entry name" value="Peptidase_M90_mtfA"/>
    <property type="match status" value="1"/>
</dbReference>
<reference evidence="1 2" key="1">
    <citation type="submission" date="2018-05" db="EMBL/GenBank/DDBJ databases">
        <title>Leucothrix arctica sp. nov., isolated from Arctic seawater.</title>
        <authorList>
            <person name="Choi A."/>
            <person name="Baek K."/>
        </authorList>
    </citation>
    <scope>NUCLEOTIDE SEQUENCE [LARGE SCALE GENOMIC DNA]</scope>
    <source>
        <strain evidence="1 2">JCM 18388</strain>
    </source>
</reference>
<keyword evidence="2" id="KW-1185">Reference proteome</keyword>
<dbReference type="GO" id="GO:0005829">
    <property type="term" value="C:cytosol"/>
    <property type="evidence" value="ECO:0007669"/>
    <property type="project" value="TreeGrafter"/>
</dbReference>
<gene>
    <name evidence="1" type="ORF">DKW60_13160</name>
</gene>
<organism evidence="1 2">
    <name type="scientific">Leucothrix pacifica</name>
    <dbReference type="NCBI Taxonomy" id="1247513"/>
    <lineage>
        <taxon>Bacteria</taxon>
        <taxon>Pseudomonadati</taxon>
        <taxon>Pseudomonadota</taxon>
        <taxon>Gammaproteobacteria</taxon>
        <taxon>Thiotrichales</taxon>
        <taxon>Thiotrichaceae</taxon>
        <taxon>Leucothrix</taxon>
    </lineage>
</organism>
<dbReference type="PANTHER" id="PTHR30164:SF2">
    <property type="entry name" value="PROTEIN MTFA"/>
    <property type="match status" value="1"/>
</dbReference>
<sequence length="201" mass="22483">MPDASLILLLLIIAGAIAAFVWPRYKLSRAVEEPFPAEWRKTLMHNFPVYRRMPTDLQMQLKQRIKQFIHEKTFTGCAGLEITDEIKVTVAASACLLLLNRDSDVYAGLDYILVYPNAFLVNRETFDEAGLPTSSNRGLLGESWSNGKVVLSWEDVLRGNKNFNDGANVAIHEFAHQLDHESGATNGAPFMGSATRSEREL</sequence>
<protein>
    <recommendedName>
        <fullName evidence="3">Zinc-dependent peptidase</fullName>
    </recommendedName>
</protein>
<proteinExistence type="predicted"/>
<evidence type="ECO:0000313" key="1">
    <source>
        <dbReference type="EMBL" id="PWQ96100.1"/>
    </source>
</evidence>
<evidence type="ECO:0000313" key="2">
    <source>
        <dbReference type="Proteomes" id="UP000245539"/>
    </source>
</evidence>
<dbReference type="InterPro" id="IPR024079">
    <property type="entry name" value="MetalloPept_cat_dom_sf"/>
</dbReference>
<dbReference type="AlphaFoldDB" id="A0A317CIG0"/>
<dbReference type="Proteomes" id="UP000245539">
    <property type="component" value="Unassembled WGS sequence"/>
</dbReference>
<dbReference type="GO" id="GO:0008237">
    <property type="term" value="F:metallopeptidase activity"/>
    <property type="evidence" value="ECO:0007669"/>
    <property type="project" value="InterPro"/>
</dbReference>
<dbReference type="Gene3D" id="3.40.390.10">
    <property type="entry name" value="Collagenase (Catalytic Domain)"/>
    <property type="match status" value="1"/>
</dbReference>
<comment type="caution">
    <text evidence="1">The sequence shown here is derived from an EMBL/GenBank/DDBJ whole genome shotgun (WGS) entry which is preliminary data.</text>
</comment>
<name>A0A317CIG0_9GAMM</name>
<evidence type="ECO:0008006" key="3">
    <source>
        <dbReference type="Google" id="ProtNLM"/>
    </source>
</evidence>
<dbReference type="GO" id="GO:0004177">
    <property type="term" value="F:aminopeptidase activity"/>
    <property type="evidence" value="ECO:0007669"/>
    <property type="project" value="TreeGrafter"/>
</dbReference>